<dbReference type="Proteomes" id="UP000244336">
    <property type="component" value="Chromosome 9"/>
</dbReference>
<evidence type="ECO:0000313" key="3">
    <source>
        <dbReference type="Proteomes" id="UP000244336"/>
    </source>
</evidence>
<feature type="region of interest" description="Disordered" evidence="1">
    <location>
        <begin position="1"/>
        <end position="119"/>
    </location>
</feature>
<feature type="compositionally biased region" description="Basic and acidic residues" evidence="1">
    <location>
        <begin position="79"/>
        <end position="92"/>
    </location>
</feature>
<sequence length="536" mass="59713">MRSSRGRAIKPTKAAIADAAARRGKGNGARGSRRGRGAATSPRGGRGTTTAPRGGRGAATAPRGGRGATIASRGGRGPRRLEFVSEEAHENDGVENDDEYDGEEEHEDDREEEHDGERIEEEAEVQLEADGEEEDGDQAIVYLRGPAGLPPLPATDHEKLVIKPTGDFHWIELGGGKRRNPNGVVTVILKECFPGLVNFNGRTEPPWTWEHYAAAPDAPDEDGVEYSNCLERVEERFWQYFRWATDPEDTEAEKTKKEHDARRVLRNVIKKRVSQMYYEERKTAVVFYYARVKKEKITRTQACGIRLTETQYMQAIPSWAAPYADCWLQIVRQKWCNDEWTETSNSCKERRSLMSGAAHRQGSSSFPRYKKIMEEKGKRPMSDMAAYVASRHGSENGVLCNGRAQQILERYTEVAKEKHGPDFDVMNAPLDPDVVYKVGCGKKHGRHCLANGYIDSRVSASQSRSSMSCGSFEDIRPSRRLRTGVDRIGDLESQMVEIRQILISLQGQLAQHQIPIANNGIPLAASTAGTPVSIEV</sequence>
<feature type="compositionally biased region" description="Low complexity" evidence="1">
    <location>
        <begin position="37"/>
        <end position="63"/>
    </location>
</feature>
<dbReference type="Gramene" id="PUZ42523">
    <property type="protein sequence ID" value="PUZ42523"/>
    <property type="gene ID" value="GQ55_9G589200"/>
</dbReference>
<dbReference type="InterPro" id="IPR004252">
    <property type="entry name" value="Probable_transposase_24"/>
</dbReference>
<dbReference type="GO" id="GO:0032196">
    <property type="term" value="P:transposition"/>
    <property type="evidence" value="ECO:0007669"/>
    <property type="project" value="InterPro"/>
</dbReference>
<keyword evidence="3" id="KW-1185">Reference proteome</keyword>
<dbReference type="PANTHER" id="PTHR33157">
    <property type="entry name" value="AUTONOMOUS TRANSPOSABLE ELEMENT EN-1 MOSAIC PROTEIN-RELATED"/>
    <property type="match status" value="1"/>
</dbReference>
<organism evidence="2 3">
    <name type="scientific">Panicum hallii var. hallii</name>
    <dbReference type="NCBI Taxonomy" id="1504633"/>
    <lineage>
        <taxon>Eukaryota</taxon>
        <taxon>Viridiplantae</taxon>
        <taxon>Streptophyta</taxon>
        <taxon>Embryophyta</taxon>
        <taxon>Tracheophyta</taxon>
        <taxon>Spermatophyta</taxon>
        <taxon>Magnoliopsida</taxon>
        <taxon>Liliopsida</taxon>
        <taxon>Poales</taxon>
        <taxon>Poaceae</taxon>
        <taxon>PACMAD clade</taxon>
        <taxon>Panicoideae</taxon>
        <taxon>Panicodae</taxon>
        <taxon>Paniceae</taxon>
        <taxon>Panicinae</taxon>
        <taxon>Panicum</taxon>
        <taxon>Panicum sect. Panicum</taxon>
    </lineage>
</organism>
<feature type="compositionally biased region" description="Acidic residues" evidence="1">
    <location>
        <begin position="93"/>
        <end position="119"/>
    </location>
</feature>
<proteinExistence type="predicted"/>
<feature type="compositionally biased region" description="Basic residues" evidence="1">
    <location>
        <begin position="1"/>
        <end position="10"/>
    </location>
</feature>
<dbReference type="AlphaFoldDB" id="A0A2T7CGZ1"/>
<dbReference type="STRING" id="1504633.A0A2T7CGZ1"/>
<evidence type="ECO:0000313" key="2">
    <source>
        <dbReference type="EMBL" id="PUZ42523.1"/>
    </source>
</evidence>
<gene>
    <name evidence="2" type="ORF">GQ55_9G589200</name>
</gene>
<evidence type="ECO:0000256" key="1">
    <source>
        <dbReference type="SAM" id="MobiDB-lite"/>
    </source>
</evidence>
<protein>
    <submittedName>
        <fullName evidence="2">Uncharacterized protein</fullName>
    </submittedName>
</protein>
<dbReference type="PANTHER" id="PTHR33157:SF12">
    <property type="entry name" value="TRANSPOSASE TNP1_EN_SPM-LIKE DOMAIN-CONTAINING PROTEIN"/>
    <property type="match status" value="1"/>
</dbReference>
<dbReference type="Pfam" id="PF03004">
    <property type="entry name" value="Transposase_24"/>
    <property type="match status" value="1"/>
</dbReference>
<dbReference type="OrthoDB" id="686875at2759"/>
<reference evidence="2 3" key="1">
    <citation type="submission" date="2018-04" db="EMBL/GenBank/DDBJ databases">
        <title>WGS assembly of Panicum hallii var. hallii HAL2.</title>
        <authorList>
            <person name="Lovell J."/>
            <person name="Jenkins J."/>
            <person name="Lowry D."/>
            <person name="Mamidi S."/>
            <person name="Sreedasyam A."/>
            <person name="Weng X."/>
            <person name="Barry K."/>
            <person name="Bonette J."/>
            <person name="Campitelli B."/>
            <person name="Daum C."/>
            <person name="Gordon S."/>
            <person name="Gould B."/>
            <person name="Lipzen A."/>
            <person name="MacQueen A."/>
            <person name="Palacio-Mejia J."/>
            <person name="Plott C."/>
            <person name="Shakirov E."/>
            <person name="Shu S."/>
            <person name="Yoshinaga Y."/>
            <person name="Zane M."/>
            <person name="Rokhsar D."/>
            <person name="Grimwood J."/>
            <person name="Schmutz J."/>
            <person name="Juenger T."/>
        </authorList>
    </citation>
    <scope>NUCLEOTIDE SEQUENCE [LARGE SCALE GENOMIC DNA]</scope>
    <source>
        <strain evidence="3">cv. HAL2</strain>
    </source>
</reference>
<dbReference type="InterPro" id="IPR039266">
    <property type="entry name" value="EN-1/SPM"/>
</dbReference>
<accession>A0A2T7CGZ1</accession>
<name>A0A2T7CGZ1_9POAL</name>
<dbReference type="EMBL" id="CM009757">
    <property type="protein sequence ID" value="PUZ42523.1"/>
    <property type="molecule type" value="Genomic_DNA"/>
</dbReference>